<protein>
    <submittedName>
        <fullName evidence="2">Uncharacterized protein</fullName>
    </submittedName>
</protein>
<reference evidence="2 3" key="1">
    <citation type="journal article" date="2024" name="G3 (Bethesda)">
        <title>Genome assembly of Hibiscus sabdariffa L. provides insights into metabolisms of medicinal natural products.</title>
        <authorList>
            <person name="Kim T."/>
        </authorList>
    </citation>
    <scope>NUCLEOTIDE SEQUENCE [LARGE SCALE GENOMIC DNA]</scope>
    <source>
        <strain evidence="2">TK-2024</strain>
        <tissue evidence="2">Old leaves</tissue>
    </source>
</reference>
<keyword evidence="1" id="KW-1133">Transmembrane helix</keyword>
<sequence>MQGKARVPLLFWQAVDNSLAMTFLTLNLYPVMMALISTSLVWSTIWLWEVGIRFRFIESILQFCLGLEVWAADGFWVLALYIPLGALLAQLILDCVKVFILQDVDKLKDYWAVIGQVQYVVYCGGVSRHFPASYCDYVIAVIIIGIKFHDPVQICSG</sequence>
<evidence type="ECO:0000256" key="1">
    <source>
        <dbReference type="SAM" id="Phobius"/>
    </source>
</evidence>
<evidence type="ECO:0000313" key="3">
    <source>
        <dbReference type="Proteomes" id="UP001396334"/>
    </source>
</evidence>
<keyword evidence="3" id="KW-1185">Reference proteome</keyword>
<keyword evidence="1" id="KW-0812">Transmembrane</keyword>
<dbReference type="EMBL" id="JBBPBN010000001">
    <property type="protein sequence ID" value="KAK9045496.1"/>
    <property type="molecule type" value="Genomic_DNA"/>
</dbReference>
<dbReference type="Proteomes" id="UP001396334">
    <property type="component" value="Unassembled WGS sequence"/>
</dbReference>
<keyword evidence="1" id="KW-0472">Membrane</keyword>
<evidence type="ECO:0000313" key="2">
    <source>
        <dbReference type="EMBL" id="KAK9045496.1"/>
    </source>
</evidence>
<accession>A0ABR2U710</accession>
<proteinExistence type="predicted"/>
<organism evidence="2 3">
    <name type="scientific">Hibiscus sabdariffa</name>
    <name type="common">roselle</name>
    <dbReference type="NCBI Taxonomy" id="183260"/>
    <lineage>
        <taxon>Eukaryota</taxon>
        <taxon>Viridiplantae</taxon>
        <taxon>Streptophyta</taxon>
        <taxon>Embryophyta</taxon>
        <taxon>Tracheophyta</taxon>
        <taxon>Spermatophyta</taxon>
        <taxon>Magnoliopsida</taxon>
        <taxon>eudicotyledons</taxon>
        <taxon>Gunneridae</taxon>
        <taxon>Pentapetalae</taxon>
        <taxon>rosids</taxon>
        <taxon>malvids</taxon>
        <taxon>Malvales</taxon>
        <taxon>Malvaceae</taxon>
        <taxon>Malvoideae</taxon>
        <taxon>Hibiscus</taxon>
    </lineage>
</organism>
<feature type="transmembrane region" description="Helical" evidence="1">
    <location>
        <begin position="20"/>
        <end position="42"/>
    </location>
</feature>
<feature type="transmembrane region" description="Helical" evidence="1">
    <location>
        <begin position="78"/>
        <end position="100"/>
    </location>
</feature>
<name>A0ABR2U710_9ROSI</name>
<gene>
    <name evidence="2" type="ORF">V6N11_051406</name>
</gene>
<comment type="caution">
    <text evidence="2">The sequence shown here is derived from an EMBL/GenBank/DDBJ whole genome shotgun (WGS) entry which is preliminary data.</text>
</comment>